<dbReference type="KEGG" id="salh:HMF8227_02594"/>
<dbReference type="RefSeq" id="WP_109340568.1">
    <property type="nucleotide sequence ID" value="NZ_CP029347.1"/>
</dbReference>
<dbReference type="Proteomes" id="UP000245728">
    <property type="component" value="Chromosome"/>
</dbReference>
<proteinExistence type="predicted"/>
<dbReference type="PANTHER" id="PTHR35339:SF3">
    <property type="entry name" value="DUF2264 DOMAIN-CONTAINING PROTEIN"/>
    <property type="match status" value="1"/>
</dbReference>
<dbReference type="InterPro" id="IPR016624">
    <property type="entry name" value="UCP014753"/>
</dbReference>
<gene>
    <name evidence="2" type="ORF">HMF8227_02594</name>
</gene>
<dbReference type="Pfam" id="PF10022">
    <property type="entry name" value="DUF2264"/>
    <property type="match status" value="1"/>
</dbReference>
<dbReference type="AlphaFoldDB" id="A0A2S2E5W0"/>
<organism evidence="2 3">
    <name type="scientific">Saliniradius amylolyticus</name>
    <dbReference type="NCBI Taxonomy" id="2183582"/>
    <lineage>
        <taxon>Bacteria</taxon>
        <taxon>Pseudomonadati</taxon>
        <taxon>Pseudomonadota</taxon>
        <taxon>Gammaproteobacteria</taxon>
        <taxon>Alteromonadales</taxon>
        <taxon>Alteromonadaceae</taxon>
        <taxon>Saliniradius</taxon>
    </lineage>
</organism>
<feature type="domain" description="DUF2264" evidence="1">
    <location>
        <begin position="28"/>
        <end position="389"/>
    </location>
</feature>
<name>A0A2S2E5W0_9ALTE</name>
<dbReference type="PIRSF" id="PIRSF014753">
    <property type="entry name" value="UCP014753"/>
    <property type="match status" value="1"/>
</dbReference>
<accession>A0A2S2E5W0</accession>
<dbReference type="PANTHER" id="PTHR35339">
    <property type="entry name" value="LINALOOL DEHYDRATASE_ISOMERASE DOMAIN-CONTAINING PROTEIN"/>
    <property type="match status" value="1"/>
</dbReference>
<evidence type="ECO:0000259" key="1">
    <source>
        <dbReference type="Pfam" id="PF10022"/>
    </source>
</evidence>
<protein>
    <recommendedName>
        <fullName evidence="1">DUF2264 domain-containing protein</fullName>
    </recommendedName>
</protein>
<keyword evidence="3" id="KW-1185">Reference proteome</keyword>
<sequence length="409" mass="46081">MLDSGKLILTLVLWLAIAVNSVADDNVRQQWVGHLTAMADPVLRNLADETLRTNLPNKQGEFEAEYGQRIKYAPLESLGRLMAGMAPWLELGPSDTEEGKLRAEYIQLARQAIANGVNPESPDYLNFNNGHQPLVDVAYLAQAFIRAPKQLWYGLSDGVKEDVLAAFEKTRHIADIPYSNWLMFPATLEAFYLKFDYPTNMPRIEFGLHKHKDWYVGDGVYSDGEPYHWDYYNSYVIQPMLVDVHRVLKAKTGHRLNALQDKVMARSQRYAAILERQISPEGTYPIVGRSAIYRFGAFQTLAQMALMERLPKGLNEGQVRSAMTAVMKRLLSGESYDDEGWLKIGVVGEQTGLAEPYISTGSLYMASLGFLPLGLPEQHSFWTSPAEPWTAKKVWGGDSDVRRDTSLKD</sequence>
<dbReference type="InterPro" id="IPR049349">
    <property type="entry name" value="DUF2264_N"/>
</dbReference>
<evidence type="ECO:0000313" key="2">
    <source>
        <dbReference type="EMBL" id="AWL13046.1"/>
    </source>
</evidence>
<evidence type="ECO:0000313" key="3">
    <source>
        <dbReference type="Proteomes" id="UP000245728"/>
    </source>
</evidence>
<reference evidence="2 3" key="1">
    <citation type="submission" date="2018-05" db="EMBL/GenBank/DDBJ databases">
        <title>Salinimonas sp. HMF8227 Genome sequencing and assembly.</title>
        <authorList>
            <person name="Kang H."/>
            <person name="Kang J."/>
            <person name="Cha I."/>
            <person name="Kim H."/>
            <person name="Joh K."/>
        </authorList>
    </citation>
    <scope>NUCLEOTIDE SEQUENCE [LARGE SCALE GENOMIC DNA]</scope>
    <source>
        <strain evidence="2 3">HMF8227</strain>
    </source>
</reference>
<dbReference type="EMBL" id="CP029347">
    <property type="protein sequence ID" value="AWL13046.1"/>
    <property type="molecule type" value="Genomic_DNA"/>
</dbReference>
<dbReference type="OrthoDB" id="9813465at2"/>